<feature type="transmembrane region" description="Helical" evidence="10">
    <location>
        <begin position="390"/>
        <end position="409"/>
    </location>
</feature>
<feature type="transmembrane region" description="Helical" evidence="10">
    <location>
        <begin position="357"/>
        <end position="378"/>
    </location>
</feature>
<evidence type="ECO:0000313" key="13">
    <source>
        <dbReference type="Proteomes" id="UP000027586"/>
    </source>
</evidence>
<protein>
    <submittedName>
        <fullName evidence="12">Solute carrier family 41 member 1</fullName>
    </submittedName>
</protein>
<evidence type="ECO:0000256" key="6">
    <source>
        <dbReference type="ARBA" id="ARBA00022989"/>
    </source>
</evidence>
<comment type="similarity">
    <text evidence="2">Belongs to the SLC41A transporter family.</text>
</comment>
<evidence type="ECO:0000256" key="7">
    <source>
        <dbReference type="ARBA" id="ARBA00023065"/>
    </source>
</evidence>
<evidence type="ECO:0000256" key="4">
    <source>
        <dbReference type="ARBA" id="ARBA00022692"/>
    </source>
</evidence>
<dbReference type="GO" id="GO:0005886">
    <property type="term" value="C:plasma membrane"/>
    <property type="evidence" value="ECO:0007669"/>
    <property type="project" value="TreeGrafter"/>
</dbReference>
<evidence type="ECO:0000313" key="12">
    <source>
        <dbReference type="EMBL" id="CDH51663.1"/>
    </source>
</evidence>
<keyword evidence="8 10" id="KW-0472">Membrane</keyword>
<gene>
    <name evidence="12" type="ORF">LCOR_03237.1</name>
</gene>
<feature type="domain" description="SLC41A/MgtE integral membrane" evidence="11">
    <location>
        <begin position="181"/>
        <end position="318"/>
    </location>
</feature>
<dbReference type="EMBL" id="CBTN010000010">
    <property type="protein sequence ID" value="CDH51663.1"/>
    <property type="molecule type" value="Genomic_DNA"/>
</dbReference>
<organism evidence="12 13">
    <name type="scientific">Lichtheimia corymbifera JMRC:FSU:9682</name>
    <dbReference type="NCBI Taxonomy" id="1263082"/>
    <lineage>
        <taxon>Eukaryota</taxon>
        <taxon>Fungi</taxon>
        <taxon>Fungi incertae sedis</taxon>
        <taxon>Mucoromycota</taxon>
        <taxon>Mucoromycotina</taxon>
        <taxon>Mucoromycetes</taxon>
        <taxon>Mucorales</taxon>
        <taxon>Lichtheimiaceae</taxon>
        <taxon>Lichtheimia</taxon>
    </lineage>
</organism>
<feature type="transmembrane region" description="Helical" evidence="10">
    <location>
        <begin position="144"/>
        <end position="162"/>
    </location>
</feature>
<dbReference type="FunFam" id="1.10.357.20:FF:000001">
    <property type="entry name" value="Solute carrier family 41 member 2"/>
    <property type="match status" value="1"/>
</dbReference>
<evidence type="ECO:0000259" key="11">
    <source>
        <dbReference type="Pfam" id="PF01769"/>
    </source>
</evidence>
<dbReference type="AlphaFoldDB" id="A0A068RNB1"/>
<evidence type="ECO:0000256" key="3">
    <source>
        <dbReference type="ARBA" id="ARBA00022448"/>
    </source>
</evidence>
<feature type="transmembrane region" description="Helical" evidence="10">
    <location>
        <begin position="266"/>
        <end position="287"/>
    </location>
</feature>
<feature type="transmembrane region" description="Helical" evidence="10">
    <location>
        <begin position="456"/>
        <end position="476"/>
    </location>
</feature>
<feature type="transmembrane region" description="Helical" evidence="10">
    <location>
        <begin position="299"/>
        <end position="322"/>
    </location>
</feature>
<dbReference type="InterPro" id="IPR036739">
    <property type="entry name" value="SLC41_membr_dom_sf"/>
</dbReference>
<evidence type="ECO:0000256" key="8">
    <source>
        <dbReference type="ARBA" id="ARBA00023136"/>
    </source>
</evidence>
<reference evidence="12" key="1">
    <citation type="submission" date="2013-08" db="EMBL/GenBank/DDBJ databases">
        <title>Gene expansion shapes genome architecture in the human pathogen Lichtheimia corymbifera: an evolutionary genomics analysis in the ancient terrestrial Mucorales (Mucoromycotina).</title>
        <authorList>
            <person name="Schwartze V.U."/>
            <person name="Winter S."/>
            <person name="Shelest E."/>
            <person name="Marcet-Houben M."/>
            <person name="Horn F."/>
            <person name="Wehner S."/>
            <person name="Hoffmann K."/>
            <person name="Riege K."/>
            <person name="Sammeth M."/>
            <person name="Nowrousian M."/>
            <person name="Valiante V."/>
            <person name="Linde J."/>
            <person name="Jacobsen I.D."/>
            <person name="Marz M."/>
            <person name="Brakhage A.A."/>
            <person name="Gabaldon T."/>
            <person name="Bocker S."/>
            <person name="Voigt K."/>
        </authorList>
    </citation>
    <scope>NUCLEOTIDE SEQUENCE [LARGE SCALE GENOMIC DNA]</scope>
    <source>
        <strain evidence="12">FSU 9682</strain>
    </source>
</reference>
<keyword evidence="4 10" id="KW-0812">Transmembrane</keyword>
<evidence type="ECO:0000256" key="2">
    <source>
        <dbReference type="ARBA" id="ARBA00009749"/>
    </source>
</evidence>
<dbReference type="InterPro" id="IPR006667">
    <property type="entry name" value="SLC41_membr_dom"/>
</dbReference>
<keyword evidence="6 10" id="KW-1133">Transmembrane helix</keyword>
<comment type="subcellular location">
    <subcellularLocation>
        <location evidence="1">Membrane</location>
        <topology evidence="1">Multi-pass membrane protein</topology>
    </subcellularLocation>
</comment>
<keyword evidence="13" id="KW-1185">Reference proteome</keyword>
<sequence>MHTSQRHHGAEYIELSAGTADHHHHHSTDLDDVDDPPDDPSSNERQAMLPPTKRRYSDVESQPLASLNDSRRLSSSSTPFLVDSDPVINNDKDSIIETGYTSTMARERLPIHIPSALSFYSYFDTLISTSKSWLHEYLTFPMQALPSLIISVIGLIVAGVLMDKFQGWDVFTKTPELFILVPILLNLKGNLEMNLAARFSTAANLGELDHGPTRRSLVIGNLALLQVQALVSGAIAGLASFALGLVTKPGGNASTYFECMYMTSSAMISAAASSAILGVFMCGLIILCRHLRVNPDNIACPMASSTGDIVTLVLLAGCAVGLQEKMHSLLSTFLFLTMVALLPLFGIIVWKNVHVKELLFGGWTPILVAMVISSLAGVVLEKYVEEYKGVALLTPVLIGLAGNLGSIYASRISTCLHCETKEDYKLVEFTLLIMNIPVQVVFLIIIWAFHMGQLNYNFWFCLAYFCVSMICTWISLKSGKIMTLAFWKRGYDPDTYVLPYLTAGIDVVGTGLLVLAFAFLTVSGANDMSQQVAGQSQ</sequence>
<dbReference type="GO" id="GO:0008324">
    <property type="term" value="F:monoatomic cation transmembrane transporter activity"/>
    <property type="evidence" value="ECO:0007669"/>
    <property type="project" value="InterPro"/>
</dbReference>
<accession>A0A068RNB1</accession>
<dbReference type="PANTHER" id="PTHR16228">
    <property type="entry name" value="DIVALENT CATION TRANSPORTER SOLUTE CARRIER FAMILY 41"/>
    <property type="match status" value="1"/>
</dbReference>
<dbReference type="OrthoDB" id="666972at2759"/>
<proteinExistence type="inferred from homology"/>
<dbReference type="Proteomes" id="UP000027586">
    <property type="component" value="Unassembled WGS sequence"/>
</dbReference>
<evidence type="ECO:0000256" key="5">
    <source>
        <dbReference type="ARBA" id="ARBA00022842"/>
    </source>
</evidence>
<keyword evidence="7" id="KW-0406">Ion transport</keyword>
<dbReference type="Pfam" id="PF01769">
    <property type="entry name" value="MgtE"/>
    <property type="match status" value="2"/>
</dbReference>
<feature type="transmembrane region" description="Helical" evidence="10">
    <location>
        <begin position="497"/>
        <end position="520"/>
    </location>
</feature>
<feature type="transmembrane region" description="Helical" evidence="10">
    <location>
        <begin position="222"/>
        <end position="246"/>
    </location>
</feature>
<evidence type="ECO:0000256" key="9">
    <source>
        <dbReference type="SAM" id="MobiDB-lite"/>
    </source>
</evidence>
<feature type="region of interest" description="Disordered" evidence="9">
    <location>
        <begin position="1"/>
        <end position="78"/>
    </location>
</feature>
<evidence type="ECO:0000256" key="1">
    <source>
        <dbReference type="ARBA" id="ARBA00004141"/>
    </source>
</evidence>
<dbReference type="SUPFAM" id="SSF161093">
    <property type="entry name" value="MgtE membrane domain-like"/>
    <property type="match status" value="2"/>
</dbReference>
<comment type="caution">
    <text evidence="12">The sequence shown here is derived from an EMBL/GenBank/DDBJ whole genome shotgun (WGS) entry which is preliminary data.</text>
</comment>
<feature type="transmembrane region" description="Helical" evidence="10">
    <location>
        <begin position="429"/>
        <end position="450"/>
    </location>
</feature>
<keyword evidence="3" id="KW-0813">Transport</keyword>
<feature type="domain" description="SLC41A/MgtE integral membrane" evidence="11">
    <location>
        <begin position="394"/>
        <end position="515"/>
    </location>
</feature>
<feature type="transmembrane region" description="Helical" evidence="10">
    <location>
        <begin position="328"/>
        <end position="350"/>
    </location>
</feature>
<dbReference type="PANTHER" id="PTHR16228:SF7">
    <property type="entry name" value="SLC41A_MGTE INTEGRAL MEMBRANE DOMAIN-CONTAINING PROTEIN"/>
    <property type="match status" value="1"/>
</dbReference>
<name>A0A068RNB1_9FUNG</name>
<dbReference type="VEuPathDB" id="FungiDB:LCOR_03237.1"/>
<keyword evidence="5" id="KW-0460">Magnesium</keyword>
<evidence type="ECO:0000256" key="10">
    <source>
        <dbReference type="SAM" id="Phobius"/>
    </source>
</evidence>
<dbReference type="Gene3D" id="1.10.357.20">
    <property type="entry name" value="SLC41 divalent cation transporters, integral membrane domain"/>
    <property type="match status" value="2"/>
</dbReference>
<dbReference type="InterPro" id="IPR045349">
    <property type="entry name" value="SLC41A1-3"/>
</dbReference>